<evidence type="ECO:0000313" key="2">
    <source>
        <dbReference type="EMBL" id="KAK5980617.1"/>
    </source>
</evidence>
<feature type="region of interest" description="Disordered" evidence="1">
    <location>
        <begin position="195"/>
        <end position="234"/>
    </location>
</feature>
<protein>
    <recommendedName>
        <fullName evidence="4">Structure-specific endonuclease subunit SLX4</fullName>
    </recommendedName>
</protein>
<dbReference type="CDD" id="cd22999">
    <property type="entry name" value="SAP_SLX4"/>
    <property type="match status" value="1"/>
</dbReference>
<comment type="caution">
    <text evidence="2">The sequence shown here is derived from an EMBL/GenBank/DDBJ whole genome shotgun (WGS) entry which is preliminary data.</text>
</comment>
<dbReference type="PANTHER" id="PTHR21541">
    <property type="entry name" value="BTB POZ DOMAIN CONTAINING 12"/>
    <property type="match status" value="1"/>
</dbReference>
<feature type="compositionally biased region" description="Polar residues" evidence="1">
    <location>
        <begin position="28"/>
        <end position="42"/>
    </location>
</feature>
<feature type="region of interest" description="Disordered" evidence="1">
    <location>
        <begin position="1"/>
        <end position="55"/>
    </location>
</feature>
<dbReference type="AlphaFoldDB" id="A0AAN8FKV1"/>
<accession>A0AAN8FKV1</accession>
<name>A0AAN8FKV1_TRICO</name>
<evidence type="ECO:0008006" key="4">
    <source>
        <dbReference type="Google" id="ProtNLM"/>
    </source>
</evidence>
<evidence type="ECO:0000313" key="3">
    <source>
        <dbReference type="Proteomes" id="UP001331761"/>
    </source>
</evidence>
<dbReference type="GO" id="GO:0000712">
    <property type="term" value="P:resolution of meiotic recombination intermediates"/>
    <property type="evidence" value="ECO:0007669"/>
    <property type="project" value="TreeGrafter"/>
</dbReference>
<dbReference type="EMBL" id="WIXE01007214">
    <property type="protein sequence ID" value="KAK5980617.1"/>
    <property type="molecule type" value="Genomic_DNA"/>
</dbReference>
<dbReference type="PANTHER" id="PTHR21541:SF3">
    <property type="entry name" value="STRUCTURE-SPECIFIC ENDONUCLEASE SUBUNIT SLX4"/>
    <property type="match status" value="1"/>
</dbReference>
<keyword evidence="3" id="KW-1185">Reference proteome</keyword>
<feature type="compositionally biased region" description="Low complexity" evidence="1">
    <location>
        <begin position="207"/>
        <end position="226"/>
    </location>
</feature>
<proteinExistence type="predicted"/>
<evidence type="ECO:0000256" key="1">
    <source>
        <dbReference type="SAM" id="MobiDB-lite"/>
    </source>
</evidence>
<organism evidence="2 3">
    <name type="scientific">Trichostrongylus colubriformis</name>
    <name type="common">Black scour worm</name>
    <dbReference type="NCBI Taxonomy" id="6319"/>
    <lineage>
        <taxon>Eukaryota</taxon>
        <taxon>Metazoa</taxon>
        <taxon>Ecdysozoa</taxon>
        <taxon>Nematoda</taxon>
        <taxon>Chromadorea</taxon>
        <taxon>Rhabditida</taxon>
        <taxon>Rhabditina</taxon>
        <taxon>Rhabditomorpha</taxon>
        <taxon>Strongyloidea</taxon>
        <taxon>Trichostrongylidae</taxon>
        <taxon>Trichostrongylus</taxon>
    </lineage>
</organism>
<dbReference type="GO" id="GO:0033557">
    <property type="term" value="C:Slx1-Slx4 complex"/>
    <property type="evidence" value="ECO:0007669"/>
    <property type="project" value="TreeGrafter"/>
</dbReference>
<sequence length="342" mass="37825">MPFTQPETTSLSRSGRRRLSRIGRQSLTQLPTRLCSSSLEQTESTEDKNTPKSVPAHAASQDLFFDTPVFLSKVVGIVENGAGTNFAQPFSQQSTPGQPAKKKARFGSNVKILKTSGITPMPNYDGMTDVELKRELARFGLKPMGRKRAVAMLKKIYTEVHPEIDPFTPTIRPLVVEKTGDGTPVSSRLAKAKAPRKRGNLVKASKETTATAAEKPSTSNVQVTNVDDNDDDDFVDLGDKTLNEPRDEPIEESMIDDTGILPKDLDGMTDVFLKWLRQPDNDDLYNHLLSLQPVLIDELHQRMSRADTAVCVIPKKALANILDRLGVTFSMGFTFGRQKARK</sequence>
<reference evidence="2 3" key="1">
    <citation type="submission" date="2019-10" db="EMBL/GenBank/DDBJ databases">
        <title>Assembly and Annotation for the nematode Trichostrongylus colubriformis.</title>
        <authorList>
            <person name="Martin J."/>
        </authorList>
    </citation>
    <scope>NUCLEOTIDE SEQUENCE [LARGE SCALE GENOMIC DNA]</scope>
    <source>
        <strain evidence="2">G859</strain>
        <tissue evidence="2">Whole worm</tissue>
    </source>
</reference>
<dbReference type="Proteomes" id="UP001331761">
    <property type="component" value="Unassembled WGS sequence"/>
</dbReference>
<gene>
    <name evidence="2" type="ORF">GCK32_013317</name>
</gene>